<comment type="caution">
    <text evidence="14">The sequence shown here is derived from an EMBL/GenBank/DDBJ whole genome shotgun (WGS) entry which is preliminary data.</text>
</comment>
<evidence type="ECO:0000256" key="1">
    <source>
        <dbReference type="ARBA" id="ARBA00001968"/>
    </source>
</evidence>
<dbReference type="PANTHER" id="PTHR22930:SF85">
    <property type="entry name" value="GH03217P-RELATED"/>
    <property type="match status" value="1"/>
</dbReference>
<dbReference type="Proteomes" id="UP000683360">
    <property type="component" value="Unassembled WGS sequence"/>
</dbReference>
<gene>
    <name evidence="14" type="ORF">MEDL_37447</name>
</gene>
<evidence type="ECO:0000256" key="10">
    <source>
        <dbReference type="ARBA" id="ARBA00023242"/>
    </source>
</evidence>
<name>A0A8S3SUH7_MYTED</name>
<accession>A0A8S3SUH7</accession>
<dbReference type="InterPro" id="IPR045249">
    <property type="entry name" value="HARBI1-like"/>
</dbReference>
<evidence type="ECO:0000256" key="6">
    <source>
        <dbReference type="ARBA" id="ARBA00022490"/>
    </source>
</evidence>
<dbReference type="InterPro" id="IPR027806">
    <property type="entry name" value="HARBI1_dom"/>
</dbReference>
<evidence type="ECO:0000313" key="14">
    <source>
        <dbReference type="EMBL" id="CAG2224241.1"/>
    </source>
</evidence>
<dbReference type="PANTHER" id="PTHR22930">
    <property type="match status" value="1"/>
</dbReference>
<comment type="function">
    <text evidence="12">Transposase-derived protein that may have nuclease activity. Does not have transposase activity.</text>
</comment>
<sequence>MATAEDDLDKEDIALLSLLCVDNFIDSSSSSSDETSGDSDDEALLLKTATAMIKRRAIPKIGSFVDIVLSYDNQEFRRNFRLSRGTFHRIVDHLAGKVERREYKGGRPQLTLETQILIALWYIANTVCYRSIASRLDVSDSTVMKSVDGIVSAMVKDKNKLIRWPKGEQLRRNENGFRAFQGMPGVVGAIDGTHIAIPGPNQHHENYINRKGFHSIVAQVVCDHEMKFMSVNTGWPGSVYDARVFRNSKIGKRIINKTILPDEFHLVGEAGQLKAIFRKLKMLDCTLPKLTDSVTFCCI</sequence>
<keyword evidence="6" id="KW-0963">Cytoplasm</keyword>
<comment type="similarity">
    <text evidence="4">Belongs to the HARBI1 family.</text>
</comment>
<dbReference type="InterPro" id="IPR026103">
    <property type="entry name" value="HARBI1_animal"/>
</dbReference>
<keyword evidence="15" id="KW-1185">Reference proteome</keyword>
<dbReference type="GO" id="GO:0046872">
    <property type="term" value="F:metal ion binding"/>
    <property type="evidence" value="ECO:0007669"/>
    <property type="project" value="UniProtKB-KW"/>
</dbReference>
<dbReference type="GO" id="GO:0016787">
    <property type="term" value="F:hydrolase activity"/>
    <property type="evidence" value="ECO:0007669"/>
    <property type="project" value="UniProtKB-KW"/>
</dbReference>
<evidence type="ECO:0000256" key="8">
    <source>
        <dbReference type="ARBA" id="ARBA00022723"/>
    </source>
</evidence>
<evidence type="ECO:0000256" key="11">
    <source>
        <dbReference type="ARBA" id="ARBA00030126"/>
    </source>
</evidence>
<evidence type="ECO:0000259" key="13">
    <source>
        <dbReference type="Pfam" id="PF13359"/>
    </source>
</evidence>
<dbReference type="GO" id="GO:0005634">
    <property type="term" value="C:nucleus"/>
    <property type="evidence" value="ECO:0007669"/>
    <property type="project" value="UniProtKB-SubCell"/>
</dbReference>
<dbReference type="EMBL" id="CAJPWZ010001798">
    <property type="protein sequence ID" value="CAG2224241.1"/>
    <property type="molecule type" value="Genomic_DNA"/>
</dbReference>
<comment type="subcellular location">
    <subcellularLocation>
        <location evidence="3">Cytoplasm</location>
    </subcellularLocation>
    <subcellularLocation>
        <location evidence="2">Nucleus</location>
    </subcellularLocation>
</comment>
<evidence type="ECO:0000256" key="4">
    <source>
        <dbReference type="ARBA" id="ARBA00006958"/>
    </source>
</evidence>
<dbReference type="Pfam" id="PF13359">
    <property type="entry name" value="DDE_Tnp_4"/>
    <property type="match status" value="1"/>
</dbReference>
<evidence type="ECO:0000256" key="2">
    <source>
        <dbReference type="ARBA" id="ARBA00004123"/>
    </source>
</evidence>
<feature type="domain" description="DDE Tnp4" evidence="13">
    <location>
        <begin position="190"/>
        <end position="262"/>
    </location>
</feature>
<proteinExistence type="inferred from homology"/>
<keyword evidence="7" id="KW-0540">Nuclease</keyword>
<comment type="cofactor">
    <cofactor evidence="1">
        <name>a divalent metal cation</name>
        <dbReference type="ChEBI" id="CHEBI:60240"/>
    </cofactor>
</comment>
<evidence type="ECO:0000256" key="3">
    <source>
        <dbReference type="ARBA" id="ARBA00004496"/>
    </source>
</evidence>
<evidence type="ECO:0000313" key="15">
    <source>
        <dbReference type="Proteomes" id="UP000683360"/>
    </source>
</evidence>
<reference evidence="14" key="1">
    <citation type="submission" date="2021-03" db="EMBL/GenBank/DDBJ databases">
        <authorList>
            <person name="Bekaert M."/>
        </authorList>
    </citation>
    <scope>NUCLEOTIDE SEQUENCE</scope>
</reference>
<dbReference type="GO" id="GO:0005737">
    <property type="term" value="C:cytoplasm"/>
    <property type="evidence" value="ECO:0007669"/>
    <property type="project" value="UniProtKB-SubCell"/>
</dbReference>
<dbReference type="OrthoDB" id="10065726at2759"/>
<dbReference type="GO" id="GO:0004518">
    <property type="term" value="F:nuclease activity"/>
    <property type="evidence" value="ECO:0007669"/>
    <property type="project" value="UniProtKB-KW"/>
</dbReference>
<evidence type="ECO:0000256" key="5">
    <source>
        <dbReference type="ARBA" id="ARBA00015519"/>
    </source>
</evidence>
<dbReference type="AlphaFoldDB" id="A0A8S3SUH7"/>
<evidence type="ECO:0000256" key="12">
    <source>
        <dbReference type="ARBA" id="ARBA00045850"/>
    </source>
</evidence>
<organism evidence="14 15">
    <name type="scientific">Mytilus edulis</name>
    <name type="common">Blue mussel</name>
    <dbReference type="NCBI Taxonomy" id="6550"/>
    <lineage>
        <taxon>Eukaryota</taxon>
        <taxon>Metazoa</taxon>
        <taxon>Spiralia</taxon>
        <taxon>Lophotrochozoa</taxon>
        <taxon>Mollusca</taxon>
        <taxon>Bivalvia</taxon>
        <taxon>Autobranchia</taxon>
        <taxon>Pteriomorphia</taxon>
        <taxon>Mytilida</taxon>
        <taxon>Mytiloidea</taxon>
        <taxon>Mytilidae</taxon>
        <taxon>Mytilinae</taxon>
        <taxon>Mytilus</taxon>
    </lineage>
</organism>
<keyword evidence="8" id="KW-0479">Metal-binding</keyword>
<evidence type="ECO:0000256" key="7">
    <source>
        <dbReference type="ARBA" id="ARBA00022722"/>
    </source>
</evidence>
<evidence type="ECO:0000256" key="9">
    <source>
        <dbReference type="ARBA" id="ARBA00022801"/>
    </source>
</evidence>
<protein>
    <recommendedName>
        <fullName evidence="5">Putative nuclease HARBI1</fullName>
    </recommendedName>
    <alternativeName>
        <fullName evidence="11">Harbinger transposase-derived nuclease</fullName>
    </alternativeName>
</protein>
<keyword evidence="9" id="KW-0378">Hydrolase</keyword>
<keyword evidence="10" id="KW-0539">Nucleus</keyword>
<dbReference type="PRINTS" id="PR02086">
    <property type="entry name" value="PUTNUCHARBI1"/>
</dbReference>